<organism evidence="1 2">
    <name type="scientific">Halopiger xanaduensis (strain DSM 18323 / JCM 14033 / SH-6)</name>
    <dbReference type="NCBI Taxonomy" id="797210"/>
    <lineage>
        <taxon>Archaea</taxon>
        <taxon>Methanobacteriati</taxon>
        <taxon>Methanobacteriota</taxon>
        <taxon>Stenosarchaea group</taxon>
        <taxon>Halobacteria</taxon>
        <taxon>Halobacteriales</taxon>
        <taxon>Natrialbaceae</taxon>
        <taxon>Halopiger</taxon>
    </lineage>
</organism>
<dbReference type="HOGENOM" id="CLU_810396_0_0_2"/>
<evidence type="ECO:0000313" key="1">
    <source>
        <dbReference type="EMBL" id="AEH35635.1"/>
    </source>
</evidence>
<dbReference type="EMBL" id="CP002839">
    <property type="protein sequence ID" value="AEH35635.1"/>
    <property type="molecule type" value="Genomic_DNA"/>
</dbReference>
<sequence length="342" mass="37969">MVSSRNLSSGNTNLTCPQCEERIDTLHLQPAGENIDPDAYLICPYCEAWFFPENGLLYTLHNLDGDAYFGFPFALGGSKMRNYTTVTVGETRNHVVNNLFSGYEFETVQLLGAEREGASGDNRLPVERLDDSYTRAALGDSAIVALHPIGPDELVVTANLQENAVPTVEMGDELEVVYDAKLSRTNATNPAWVDLLREAEQAILRGNLISAVPLLVSAVDGGLYRLIYLYFVLNGRDRKDAKQHIKSRFDDGHGNIYTKDLAKDALNEITGSSLTDAHGPYGERWHEFYGEHGNRGFRDAVIHPDNEPLDGIDRETVIEWFNISVSLIIGGFELLWELDSDG</sequence>
<evidence type="ECO:0000313" key="2">
    <source>
        <dbReference type="Proteomes" id="UP000006794"/>
    </source>
</evidence>
<reference evidence="1 2" key="1">
    <citation type="journal article" date="2012" name="Stand. Genomic Sci.">
        <title>Complete genome sequence of Halopiger xanaduensis type strain (SH-6(T)).</title>
        <authorList>
            <person name="Anderson I."/>
            <person name="Tindall B.J."/>
            <person name="Rohde M."/>
            <person name="Lucas S."/>
            <person name="Han J."/>
            <person name="Lapidus A."/>
            <person name="Cheng J.F."/>
            <person name="Goodwin L."/>
            <person name="Pitluck S."/>
            <person name="Peters L."/>
            <person name="Pati A."/>
            <person name="Mikhailova N."/>
            <person name="Pagani I."/>
            <person name="Teshima H."/>
            <person name="Han C."/>
            <person name="Tapia R."/>
            <person name="Land M."/>
            <person name="Woyke T."/>
            <person name="Klenk H.P."/>
            <person name="Kyrpides N."/>
            <person name="Ivanova N."/>
        </authorList>
    </citation>
    <scope>NUCLEOTIDE SEQUENCE [LARGE SCALE GENOMIC DNA]</scope>
    <source>
        <strain evidence="2">DSM 18323 / JCM 14033 / SH-6</strain>
    </source>
</reference>
<dbReference type="Proteomes" id="UP000006794">
    <property type="component" value="Chromosome"/>
</dbReference>
<gene>
    <name evidence="1" type="ordered locus">Halxa_0999</name>
</gene>
<protein>
    <submittedName>
        <fullName evidence="1">Uncharacterized protein</fullName>
    </submittedName>
</protein>
<keyword evidence="2" id="KW-1185">Reference proteome</keyword>
<accession>F8D930</accession>
<dbReference type="KEGG" id="hxa:Halxa_0999"/>
<name>F8D930_HALXS</name>
<dbReference type="STRING" id="797210.Halxa_0999"/>
<dbReference type="AlphaFoldDB" id="F8D930"/>
<proteinExistence type="predicted"/>